<keyword evidence="1" id="KW-0472">Membrane</keyword>
<evidence type="ECO:0008006" key="4">
    <source>
        <dbReference type="Google" id="ProtNLM"/>
    </source>
</evidence>
<protein>
    <recommendedName>
        <fullName evidence="4">General stress protein</fullName>
    </recommendedName>
</protein>
<evidence type="ECO:0000313" key="2">
    <source>
        <dbReference type="EMBL" id="TKH15645.1"/>
    </source>
</evidence>
<dbReference type="EMBL" id="SZNT01000014">
    <property type="protein sequence ID" value="TKH15645.1"/>
    <property type="molecule type" value="Genomic_DNA"/>
</dbReference>
<dbReference type="Proteomes" id="UP000309170">
    <property type="component" value="Unassembled WGS sequence"/>
</dbReference>
<accession>A0A9X9EUB2</accession>
<keyword evidence="1" id="KW-1133">Transmembrane helix</keyword>
<gene>
    <name evidence="2" type="ORF">FC678_01760</name>
</gene>
<reference evidence="2 3" key="1">
    <citation type="journal article" date="2019" name="Environ. Microbiol.">
        <title>An active ?-lactamase is a part of an orchestrated cell wall stress resistance network of Bacillus subtilis and related rhizosphere species.</title>
        <authorList>
            <person name="Bucher T."/>
            <person name="Keren-Paz A."/>
            <person name="Hausser J."/>
            <person name="Olender T."/>
            <person name="Cytryn E."/>
            <person name="Kolodkin-Gal I."/>
        </authorList>
    </citation>
    <scope>NUCLEOTIDE SEQUENCE [LARGE SCALE GENOMIC DNA]</scope>
    <source>
        <strain evidence="2 3">I4</strain>
    </source>
</reference>
<feature type="transmembrane region" description="Helical" evidence="1">
    <location>
        <begin position="12"/>
        <end position="32"/>
    </location>
</feature>
<keyword evidence="1" id="KW-0812">Transmembrane</keyword>
<dbReference type="OrthoDB" id="4826010at2"/>
<organism evidence="2 3">
    <name type="scientific">Peribacillus simplex</name>
    <dbReference type="NCBI Taxonomy" id="1478"/>
    <lineage>
        <taxon>Bacteria</taxon>
        <taxon>Bacillati</taxon>
        <taxon>Bacillota</taxon>
        <taxon>Bacilli</taxon>
        <taxon>Bacillales</taxon>
        <taxon>Bacillaceae</taxon>
        <taxon>Peribacillus</taxon>
    </lineage>
</organism>
<evidence type="ECO:0000313" key="3">
    <source>
        <dbReference type="Proteomes" id="UP000309170"/>
    </source>
</evidence>
<name>A0A9X9EUB2_9BACI</name>
<sequence length="168" mass="20503">MQKRVKRKLFHLYTGELMATVIFAVLWVSFLVQHDWTDSYLTSFSSVYAFVLLEFILLQGSLYWFLKWKRAKENHYAHLPYTQLRIFLFFKRFNLFLIAIGIAAFFYQLKAFESGVFWFSFLYVFAIIEHINYYHFRLSYQSPEEMREFIRQRGLRRSILAKELNELK</sequence>
<feature type="transmembrane region" description="Helical" evidence="1">
    <location>
        <begin position="44"/>
        <end position="66"/>
    </location>
</feature>
<proteinExistence type="predicted"/>
<feature type="transmembrane region" description="Helical" evidence="1">
    <location>
        <begin position="115"/>
        <end position="136"/>
    </location>
</feature>
<dbReference type="AlphaFoldDB" id="A0A9X9EUB2"/>
<evidence type="ECO:0000256" key="1">
    <source>
        <dbReference type="SAM" id="Phobius"/>
    </source>
</evidence>
<feature type="transmembrane region" description="Helical" evidence="1">
    <location>
        <begin position="86"/>
        <end position="109"/>
    </location>
</feature>
<dbReference type="RefSeq" id="WP_137020476.1">
    <property type="nucleotide sequence ID" value="NZ_SZNS01000102.1"/>
</dbReference>
<comment type="caution">
    <text evidence="2">The sequence shown here is derived from an EMBL/GenBank/DDBJ whole genome shotgun (WGS) entry which is preliminary data.</text>
</comment>